<dbReference type="InterPro" id="IPR012902">
    <property type="entry name" value="N_methyl_site"/>
</dbReference>
<comment type="caution">
    <text evidence="2">The sequence shown here is derived from an EMBL/GenBank/DDBJ whole genome shotgun (WGS) entry which is preliminary data.</text>
</comment>
<protein>
    <recommendedName>
        <fullName evidence="4">MSHA biogenesis protein MshO</fullName>
    </recommendedName>
</protein>
<keyword evidence="1" id="KW-0472">Membrane</keyword>
<dbReference type="OrthoDB" id="9788802at2"/>
<keyword evidence="3" id="KW-1185">Reference proteome</keyword>
<evidence type="ECO:0000313" key="3">
    <source>
        <dbReference type="Proteomes" id="UP000287649"/>
    </source>
</evidence>
<keyword evidence="1" id="KW-1133">Transmembrane helix</keyword>
<dbReference type="Proteomes" id="UP000287649">
    <property type="component" value="Unassembled WGS sequence"/>
</dbReference>
<name>A0A432Y649_9GAMM</name>
<dbReference type="NCBIfam" id="TIGR02532">
    <property type="entry name" value="IV_pilin_GFxxxE"/>
    <property type="match status" value="1"/>
</dbReference>
<keyword evidence="1" id="KW-0812">Transmembrane</keyword>
<reference evidence="3" key="1">
    <citation type="journal article" date="2018" name="Front. Microbiol.">
        <title>Genome-Based Analysis Reveals the Taxonomy and Diversity of the Family Idiomarinaceae.</title>
        <authorList>
            <person name="Liu Y."/>
            <person name="Lai Q."/>
            <person name="Shao Z."/>
        </authorList>
    </citation>
    <scope>NUCLEOTIDE SEQUENCE [LARGE SCALE GENOMIC DNA]</scope>
    <source>
        <strain evidence="3">PO-M2</strain>
    </source>
</reference>
<organism evidence="2 3">
    <name type="scientific">Pseudidiomarina homiensis</name>
    <dbReference type="NCBI Taxonomy" id="364198"/>
    <lineage>
        <taxon>Bacteria</taxon>
        <taxon>Pseudomonadati</taxon>
        <taxon>Pseudomonadota</taxon>
        <taxon>Gammaproteobacteria</taxon>
        <taxon>Alteromonadales</taxon>
        <taxon>Idiomarinaceae</taxon>
        <taxon>Pseudidiomarina</taxon>
    </lineage>
</organism>
<evidence type="ECO:0000256" key="1">
    <source>
        <dbReference type="SAM" id="Phobius"/>
    </source>
</evidence>
<evidence type="ECO:0000313" key="2">
    <source>
        <dbReference type="EMBL" id="RUO56444.1"/>
    </source>
</evidence>
<dbReference type="RefSeq" id="WP_126771696.1">
    <property type="nucleotide sequence ID" value="NZ_PIPX01000001.1"/>
</dbReference>
<proteinExistence type="predicted"/>
<evidence type="ECO:0008006" key="4">
    <source>
        <dbReference type="Google" id="ProtNLM"/>
    </source>
</evidence>
<dbReference type="AlphaFoldDB" id="A0A432Y649"/>
<gene>
    <name evidence="2" type="ORF">CWI70_06795</name>
</gene>
<feature type="transmembrane region" description="Helical" evidence="1">
    <location>
        <begin position="12"/>
        <end position="36"/>
    </location>
</feature>
<dbReference type="Pfam" id="PF07963">
    <property type="entry name" value="N_methyl"/>
    <property type="match status" value="1"/>
</dbReference>
<dbReference type="EMBL" id="PIPX01000001">
    <property type="protein sequence ID" value="RUO56444.1"/>
    <property type="molecule type" value="Genomic_DNA"/>
</dbReference>
<accession>A0A432Y649</accession>
<sequence length="280" mass="30321">MRAHKSIQRGFTLVEIIIVVVLLAVLAIYSFSFLGIGSEIVAQVGSRTQLVAEQRFAVERLNREIRSAVPRSARSNGACLEFMPMLGSNVYLSLPRPGPGGTNPMVVVTPYLSLNTANLVGSYVLVYATEPSYIYSTDQTRRKTIAAIASDPPQNGLSSLTLAGSPSEFFTDSPSRTFYFGAPPVSWCVDEARNELIRYSNYALSGTQPGLTTLQSSAGSQQVMAVDVANNLSAGQAPFVVLEPTLQRSNLVRLFFAFVSSEDQSATIDITHEVYIPNVP</sequence>